<proteinExistence type="predicted"/>
<dbReference type="EMBL" id="LXQA010979276">
    <property type="protein sequence ID" value="MCI79688.1"/>
    <property type="molecule type" value="Genomic_DNA"/>
</dbReference>
<sequence>MEGPSQAQTVSYFSWGLAANCAQLWEGQAWRR</sequence>
<feature type="non-terminal residue" evidence="1">
    <location>
        <position position="32"/>
    </location>
</feature>
<evidence type="ECO:0000313" key="2">
    <source>
        <dbReference type="Proteomes" id="UP000265520"/>
    </source>
</evidence>
<keyword evidence="2" id="KW-1185">Reference proteome</keyword>
<reference evidence="1 2" key="1">
    <citation type="journal article" date="2018" name="Front. Plant Sci.">
        <title>Red Clover (Trifolium pratense) and Zigzag Clover (T. medium) - A Picture of Genomic Similarities and Differences.</title>
        <authorList>
            <person name="Dluhosova J."/>
            <person name="Istvanek J."/>
            <person name="Nedelnik J."/>
            <person name="Repkova J."/>
        </authorList>
    </citation>
    <scope>NUCLEOTIDE SEQUENCE [LARGE SCALE GENOMIC DNA]</scope>
    <source>
        <strain evidence="2">cv. 10/8</strain>
        <tissue evidence="1">Leaf</tissue>
    </source>
</reference>
<organism evidence="1 2">
    <name type="scientific">Trifolium medium</name>
    <dbReference type="NCBI Taxonomy" id="97028"/>
    <lineage>
        <taxon>Eukaryota</taxon>
        <taxon>Viridiplantae</taxon>
        <taxon>Streptophyta</taxon>
        <taxon>Embryophyta</taxon>
        <taxon>Tracheophyta</taxon>
        <taxon>Spermatophyta</taxon>
        <taxon>Magnoliopsida</taxon>
        <taxon>eudicotyledons</taxon>
        <taxon>Gunneridae</taxon>
        <taxon>Pentapetalae</taxon>
        <taxon>rosids</taxon>
        <taxon>fabids</taxon>
        <taxon>Fabales</taxon>
        <taxon>Fabaceae</taxon>
        <taxon>Papilionoideae</taxon>
        <taxon>50 kb inversion clade</taxon>
        <taxon>NPAAA clade</taxon>
        <taxon>Hologalegina</taxon>
        <taxon>IRL clade</taxon>
        <taxon>Trifolieae</taxon>
        <taxon>Trifolium</taxon>
    </lineage>
</organism>
<name>A0A392UUI4_9FABA</name>
<protein>
    <submittedName>
        <fullName evidence="1">Uncharacterized protein</fullName>
    </submittedName>
</protein>
<evidence type="ECO:0000313" key="1">
    <source>
        <dbReference type="EMBL" id="MCI79688.1"/>
    </source>
</evidence>
<dbReference type="Proteomes" id="UP000265520">
    <property type="component" value="Unassembled WGS sequence"/>
</dbReference>
<comment type="caution">
    <text evidence="1">The sequence shown here is derived from an EMBL/GenBank/DDBJ whole genome shotgun (WGS) entry which is preliminary data.</text>
</comment>
<accession>A0A392UUI4</accession>
<dbReference type="AlphaFoldDB" id="A0A392UUI4"/>